<proteinExistence type="predicted"/>
<name>A0A558DYW2_9GAMM</name>
<dbReference type="InterPro" id="IPR009078">
    <property type="entry name" value="Ferritin-like_SF"/>
</dbReference>
<dbReference type="CDD" id="cd01045">
    <property type="entry name" value="Ferritin_like_AB"/>
    <property type="match status" value="1"/>
</dbReference>
<dbReference type="GO" id="GO:0046872">
    <property type="term" value="F:metal ion binding"/>
    <property type="evidence" value="ECO:0007669"/>
    <property type="project" value="InterPro"/>
</dbReference>
<dbReference type="InterPro" id="IPR012347">
    <property type="entry name" value="Ferritin-like"/>
</dbReference>
<keyword evidence="3" id="KW-1185">Reference proteome</keyword>
<dbReference type="SUPFAM" id="SSF47240">
    <property type="entry name" value="Ferritin-like"/>
    <property type="match status" value="1"/>
</dbReference>
<dbReference type="PANTHER" id="PTHR33531">
    <property type="entry name" value="RUBRERYTHRIN SUBFAMILY"/>
    <property type="match status" value="1"/>
</dbReference>
<accession>A0A558DYW2</accession>
<dbReference type="GO" id="GO:0016491">
    <property type="term" value="F:oxidoreductase activity"/>
    <property type="evidence" value="ECO:0007669"/>
    <property type="project" value="InterPro"/>
</dbReference>
<sequence>MLDVRLDALKKAMQLEKEGMAFYAASRDKASSEMGRNMFEYLRKSEEGHIRRIREIYHALELSGTWPQNPPQADTPEETVKTIFSDALHELQEQQTVNADDIEALRQAAVFEQNGEHFYAKRAEEVTDLFEKNFYTQLAHEEFHHLKAIQDSIQMLEDPQGFFADREHGTMAG</sequence>
<dbReference type="PANTHER" id="PTHR33531:SF7">
    <property type="entry name" value="HYPOTHETICAL MEMBRANE PROTEIN, CONSERVED"/>
    <property type="match status" value="1"/>
</dbReference>
<dbReference type="InterPro" id="IPR003251">
    <property type="entry name" value="Rr_diiron-bd_dom"/>
</dbReference>
<evidence type="ECO:0000313" key="2">
    <source>
        <dbReference type="EMBL" id="TVO71461.1"/>
    </source>
</evidence>
<dbReference type="RefSeq" id="WP_144359746.1">
    <property type="nucleotide sequence ID" value="NZ_VMNH01000021.1"/>
</dbReference>
<dbReference type="OrthoDB" id="7059631at2"/>
<dbReference type="Proteomes" id="UP000316649">
    <property type="component" value="Unassembled WGS sequence"/>
</dbReference>
<gene>
    <name evidence="2" type="ORF">FHP88_14160</name>
</gene>
<dbReference type="Pfam" id="PF02915">
    <property type="entry name" value="Rubrerythrin"/>
    <property type="match status" value="1"/>
</dbReference>
<protein>
    <recommendedName>
        <fullName evidence="1">Rubrerythrin diiron-binding domain-containing protein</fullName>
    </recommendedName>
</protein>
<evidence type="ECO:0000313" key="3">
    <source>
        <dbReference type="Proteomes" id="UP000316649"/>
    </source>
</evidence>
<evidence type="ECO:0000259" key="1">
    <source>
        <dbReference type="Pfam" id="PF02915"/>
    </source>
</evidence>
<dbReference type="AlphaFoldDB" id="A0A558DYW2"/>
<reference evidence="2 3" key="1">
    <citation type="submission" date="2019-07" db="EMBL/GenBank/DDBJ databases">
        <title>The pathways for chlorine oxyanion respiration interact through the shared metabolite chlorate.</title>
        <authorList>
            <person name="Barnum T.P."/>
            <person name="Cheng Y."/>
            <person name="Hill K.A."/>
            <person name="Lucas L.N."/>
            <person name="Carlson H.K."/>
            <person name="Coates J.D."/>
        </authorList>
    </citation>
    <scope>NUCLEOTIDE SEQUENCE [LARGE SCALE GENOMIC DNA]</scope>
    <source>
        <strain evidence="2 3">BK-1</strain>
    </source>
</reference>
<feature type="domain" description="Rubrerythrin diiron-binding" evidence="1">
    <location>
        <begin position="7"/>
        <end position="148"/>
    </location>
</feature>
<comment type="caution">
    <text evidence="2">The sequence shown here is derived from an EMBL/GenBank/DDBJ whole genome shotgun (WGS) entry which is preliminary data.</text>
</comment>
<organism evidence="2 3">
    <name type="scientific">Sedimenticola selenatireducens</name>
    <dbReference type="NCBI Taxonomy" id="191960"/>
    <lineage>
        <taxon>Bacteria</taxon>
        <taxon>Pseudomonadati</taxon>
        <taxon>Pseudomonadota</taxon>
        <taxon>Gammaproteobacteria</taxon>
        <taxon>Chromatiales</taxon>
        <taxon>Sedimenticolaceae</taxon>
        <taxon>Sedimenticola</taxon>
    </lineage>
</organism>
<dbReference type="EMBL" id="VMNH01000021">
    <property type="protein sequence ID" value="TVO71461.1"/>
    <property type="molecule type" value="Genomic_DNA"/>
</dbReference>
<dbReference type="Gene3D" id="1.20.1260.10">
    <property type="match status" value="1"/>
</dbReference>